<keyword evidence="4" id="KW-1185">Reference proteome</keyword>
<protein>
    <recommendedName>
        <fullName evidence="2">SecDF P1 head subdomain domain-containing protein</fullName>
    </recommendedName>
</protein>
<reference evidence="3 4" key="1">
    <citation type="submission" date="2015-11" db="EMBL/GenBank/DDBJ databases">
        <title>Genomic analysis of 38 Legionella species identifies large and diverse effector repertoires.</title>
        <authorList>
            <person name="Burstein D."/>
            <person name="Amaro F."/>
            <person name="Zusman T."/>
            <person name="Lifshitz Z."/>
            <person name="Cohen O."/>
            <person name="Gilbert J.A."/>
            <person name="Pupko T."/>
            <person name="Shuman H.A."/>
            <person name="Segal G."/>
        </authorList>
    </citation>
    <scope>NUCLEOTIDE SEQUENCE [LARGE SCALE GENOMIC DNA]</scope>
    <source>
        <strain evidence="3 4">ATCC 49655</strain>
    </source>
</reference>
<feature type="domain" description="SecDF P1 head subdomain" evidence="2">
    <location>
        <begin position="41"/>
        <end position="129"/>
    </location>
</feature>
<feature type="chain" id="PRO_5006918017" description="SecDF P1 head subdomain domain-containing protein" evidence="1">
    <location>
        <begin position="23"/>
        <end position="136"/>
    </location>
</feature>
<evidence type="ECO:0000313" key="4">
    <source>
        <dbReference type="Proteomes" id="UP000054600"/>
    </source>
</evidence>
<comment type="caution">
    <text evidence="3">The sequence shown here is derived from an EMBL/GenBank/DDBJ whole genome shotgun (WGS) entry which is preliminary data.</text>
</comment>
<evidence type="ECO:0000313" key="3">
    <source>
        <dbReference type="EMBL" id="KTD60926.1"/>
    </source>
</evidence>
<dbReference type="Pfam" id="PF22599">
    <property type="entry name" value="SecDF_P1_head"/>
    <property type="match status" value="1"/>
</dbReference>
<keyword evidence="1" id="KW-0732">Signal</keyword>
<dbReference type="STRING" id="1122169.Lsha_1337"/>
<dbReference type="AlphaFoldDB" id="A0A0W0YWB2"/>
<dbReference type="RefSeq" id="WP_018578696.1">
    <property type="nucleotide sequence ID" value="NZ_KB892437.1"/>
</dbReference>
<gene>
    <name evidence="3" type="ORF">Lsha_1337</name>
</gene>
<dbReference type="Proteomes" id="UP000054600">
    <property type="component" value="Unassembled WGS sequence"/>
</dbReference>
<accession>A0A0W0YWB2</accession>
<name>A0A0W0YWB2_9GAMM</name>
<evidence type="ECO:0000256" key="1">
    <source>
        <dbReference type="SAM" id="SignalP"/>
    </source>
</evidence>
<dbReference type="EMBL" id="LNYW01000040">
    <property type="protein sequence ID" value="KTD60926.1"/>
    <property type="molecule type" value="Genomic_DNA"/>
</dbReference>
<dbReference type="InterPro" id="IPR054384">
    <property type="entry name" value="SecDF_P1_head"/>
</dbReference>
<dbReference type="Gene3D" id="3.30.1360.200">
    <property type="match status" value="1"/>
</dbReference>
<evidence type="ECO:0000259" key="2">
    <source>
        <dbReference type="Pfam" id="PF22599"/>
    </source>
</evidence>
<dbReference type="PATRIC" id="fig|1122169.6.peg.1538"/>
<organism evidence="3 4">
    <name type="scientific">Legionella shakespearei DSM 23087</name>
    <dbReference type="NCBI Taxonomy" id="1122169"/>
    <lineage>
        <taxon>Bacteria</taxon>
        <taxon>Pseudomonadati</taxon>
        <taxon>Pseudomonadota</taxon>
        <taxon>Gammaproteobacteria</taxon>
        <taxon>Legionellales</taxon>
        <taxon>Legionellaceae</taxon>
        <taxon>Legionella</taxon>
    </lineage>
</organism>
<sequence>MNILLKGLCITLGLSFFSTAMAYGTTTEANAVESGPLMVFQVIQSQLTLNAAMIESATIIEPANSTDSYGLQIKLSSSAATELKRLSGENIGKRMNLVLGDVVVSSPIIRSSLGAEFQMSGLTKEQAQRFLSQSHK</sequence>
<proteinExistence type="predicted"/>
<feature type="signal peptide" evidence="1">
    <location>
        <begin position="1"/>
        <end position="22"/>
    </location>
</feature>